<organism evidence="2 3">
    <name type="scientific">Micromonospora globbae</name>
    <dbReference type="NCBI Taxonomy" id="1894969"/>
    <lineage>
        <taxon>Bacteria</taxon>
        <taxon>Bacillati</taxon>
        <taxon>Actinomycetota</taxon>
        <taxon>Actinomycetes</taxon>
        <taxon>Micromonosporales</taxon>
        <taxon>Micromonosporaceae</taxon>
        <taxon>Micromonospora</taxon>
    </lineage>
</organism>
<dbReference type="EMBL" id="RAQQ01000017">
    <property type="protein sequence ID" value="RKF25241.1"/>
    <property type="molecule type" value="Genomic_DNA"/>
</dbReference>
<keyword evidence="1" id="KW-0175">Coiled coil</keyword>
<evidence type="ECO:0000256" key="1">
    <source>
        <dbReference type="SAM" id="Coils"/>
    </source>
</evidence>
<dbReference type="AlphaFoldDB" id="A0A420EWY9"/>
<sequence length="63" mass="7028">MICQYDACGQPLRPGRRRSAAYCNDACRSAARRTREAAEVAKLREELAEAREALAHLLGVPRE</sequence>
<proteinExistence type="predicted"/>
<dbReference type="RefSeq" id="WP_120330549.1">
    <property type="nucleotide sequence ID" value="NZ_RAQQ01000017.1"/>
</dbReference>
<accession>A0A420EWY9</accession>
<reference evidence="2 3" key="1">
    <citation type="journal article" date="2018" name="Int. J. Syst. Evol. Microbiol.">
        <title>Micromonospora globbae sp. nov., an endophytic actinomycete isolated from roots of Globba winitii C. H. Wright.</title>
        <authorList>
            <person name="Kuncharoen N."/>
            <person name="Pittayakhajonwut P."/>
            <person name="Tanasupawat S."/>
        </authorList>
    </citation>
    <scope>NUCLEOTIDE SEQUENCE [LARGE SCALE GENOMIC DNA]</scope>
    <source>
        <strain evidence="2 3">WPS1-2</strain>
    </source>
</reference>
<comment type="caution">
    <text evidence="2">The sequence shown here is derived from an EMBL/GenBank/DDBJ whole genome shotgun (WGS) entry which is preliminary data.</text>
</comment>
<feature type="coiled-coil region" evidence="1">
    <location>
        <begin position="33"/>
        <end position="60"/>
    </location>
</feature>
<evidence type="ECO:0000313" key="3">
    <source>
        <dbReference type="Proteomes" id="UP000285744"/>
    </source>
</evidence>
<evidence type="ECO:0000313" key="2">
    <source>
        <dbReference type="EMBL" id="RKF25241.1"/>
    </source>
</evidence>
<protein>
    <submittedName>
        <fullName evidence="2">Uncharacterized protein</fullName>
    </submittedName>
</protein>
<gene>
    <name evidence="2" type="ORF">D7I43_22575</name>
</gene>
<name>A0A420EWY9_9ACTN</name>
<dbReference type="Proteomes" id="UP000285744">
    <property type="component" value="Unassembled WGS sequence"/>
</dbReference>